<keyword evidence="2" id="KW-0472">Membrane</keyword>
<sequence length="211" mass="22509">MTDVGEVSTTRSRLRVARRVVGVVFLAAGIVAAVLFGLGAWNPWRSVLLEYQFGNPMLGLLVVPTLLLVGSWLGLPIRNETRQRGRIALRWVSGAVAFVGLFGWGVFGDHFTFEAEELARSADGEFAAALVRDRDTTPTLTVHIWQGSGLAAREVGEVGRVCGAVSAEFLAADRLLLSTSYGDWEITLDPADGSPQQVLGDGCGDGPEPVG</sequence>
<name>A0A895YHZ8_9ACTN</name>
<evidence type="ECO:0000313" key="3">
    <source>
        <dbReference type="EMBL" id="QSB13368.1"/>
    </source>
</evidence>
<protein>
    <submittedName>
        <fullName evidence="3">Uncharacterized protein</fullName>
    </submittedName>
</protein>
<feature type="transmembrane region" description="Helical" evidence="2">
    <location>
        <begin position="87"/>
        <end position="107"/>
    </location>
</feature>
<gene>
    <name evidence="3" type="ORF">JQS43_17305</name>
</gene>
<proteinExistence type="predicted"/>
<dbReference type="RefSeq" id="WP_239675448.1">
    <property type="nucleotide sequence ID" value="NZ_CP070499.1"/>
</dbReference>
<dbReference type="Proteomes" id="UP000662857">
    <property type="component" value="Chromosome"/>
</dbReference>
<dbReference type="EMBL" id="CP070499">
    <property type="protein sequence ID" value="QSB13368.1"/>
    <property type="molecule type" value="Genomic_DNA"/>
</dbReference>
<evidence type="ECO:0000256" key="1">
    <source>
        <dbReference type="SAM" id="MobiDB-lite"/>
    </source>
</evidence>
<keyword evidence="4" id="KW-1185">Reference proteome</keyword>
<keyword evidence="2" id="KW-1133">Transmembrane helix</keyword>
<feature type="region of interest" description="Disordered" evidence="1">
    <location>
        <begin position="192"/>
        <end position="211"/>
    </location>
</feature>
<keyword evidence="2" id="KW-0812">Transmembrane</keyword>
<dbReference type="KEGG" id="nhy:JQS43_17305"/>
<evidence type="ECO:0000256" key="2">
    <source>
        <dbReference type="SAM" id="Phobius"/>
    </source>
</evidence>
<organism evidence="3 4">
    <name type="scientific">Natronosporangium hydrolyticum</name>
    <dbReference type="NCBI Taxonomy" id="2811111"/>
    <lineage>
        <taxon>Bacteria</taxon>
        <taxon>Bacillati</taxon>
        <taxon>Actinomycetota</taxon>
        <taxon>Actinomycetes</taxon>
        <taxon>Micromonosporales</taxon>
        <taxon>Micromonosporaceae</taxon>
        <taxon>Natronosporangium</taxon>
    </lineage>
</organism>
<accession>A0A895YHZ8</accession>
<evidence type="ECO:0000313" key="4">
    <source>
        <dbReference type="Proteomes" id="UP000662857"/>
    </source>
</evidence>
<feature type="transmembrane region" description="Helical" evidence="2">
    <location>
        <begin position="20"/>
        <end position="41"/>
    </location>
</feature>
<feature type="transmembrane region" description="Helical" evidence="2">
    <location>
        <begin position="53"/>
        <end position="75"/>
    </location>
</feature>
<reference evidence="3" key="1">
    <citation type="submission" date="2021-02" db="EMBL/GenBank/DDBJ databases">
        <title>Natrosporangium hydrolyticum gen. nov., sp. nov, a haloalkaliphilic actinobacterium from a soda solonchak soil.</title>
        <authorList>
            <person name="Sorokin D.Y."/>
            <person name="Khijniak T.V."/>
            <person name="Zakharycheva A.P."/>
            <person name="Boueva O.V."/>
            <person name="Ariskina E.V."/>
            <person name="Hahnke R.L."/>
            <person name="Bunk B."/>
            <person name="Sproer C."/>
            <person name="Schumann P."/>
            <person name="Evtushenko L.I."/>
            <person name="Kublanov I.V."/>
        </authorList>
    </citation>
    <scope>NUCLEOTIDE SEQUENCE</scope>
    <source>
        <strain evidence="3">DSM 106523</strain>
    </source>
</reference>
<dbReference type="AlphaFoldDB" id="A0A895YHZ8"/>